<proteinExistence type="predicted"/>
<name>A0A7J9C110_GOSGO</name>
<evidence type="ECO:0000313" key="2">
    <source>
        <dbReference type="Proteomes" id="UP000593579"/>
    </source>
</evidence>
<reference evidence="1 2" key="1">
    <citation type="journal article" date="2019" name="Genome Biol. Evol.">
        <title>Insights into the evolution of the New World diploid cottons (Gossypium, subgenus Houzingenia) based on genome sequencing.</title>
        <authorList>
            <person name="Grover C.E."/>
            <person name="Arick M.A. 2nd"/>
            <person name="Thrash A."/>
            <person name="Conover J.L."/>
            <person name="Sanders W.S."/>
            <person name="Peterson D.G."/>
            <person name="Frelichowski J.E."/>
            <person name="Scheffler J.A."/>
            <person name="Scheffler B.E."/>
            <person name="Wendel J.F."/>
        </authorList>
    </citation>
    <scope>NUCLEOTIDE SEQUENCE [LARGE SCALE GENOMIC DNA]</scope>
    <source>
        <strain evidence="1">5</strain>
        <tissue evidence="1">Leaf</tissue>
    </source>
</reference>
<sequence>MMERELAVFSLDDEEDEIVEVQRQVESTVNENEFYLVINGVPWTFNNHLLVFHRLVMGEDPLKAMMALGIEVTEIVWDLTL</sequence>
<dbReference type="EMBL" id="JABEZY010000007">
    <property type="protein sequence ID" value="MBA0742132.1"/>
    <property type="molecule type" value="Genomic_DNA"/>
</dbReference>
<dbReference type="OrthoDB" id="10428727at2759"/>
<comment type="caution">
    <text evidence="1">The sequence shown here is derived from an EMBL/GenBank/DDBJ whole genome shotgun (WGS) entry which is preliminary data.</text>
</comment>
<keyword evidence="2" id="KW-1185">Reference proteome</keyword>
<gene>
    <name evidence="1" type="ORF">Gogos_015231</name>
</gene>
<protein>
    <submittedName>
        <fullName evidence="1">Uncharacterized protein</fullName>
    </submittedName>
</protein>
<dbReference type="AlphaFoldDB" id="A0A7J9C110"/>
<evidence type="ECO:0000313" key="1">
    <source>
        <dbReference type="EMBL" id="MBA0742132.1"/>
    </source>
</evidence>
<accession>A0A7J9C110</accession>
<organism evidence="1 2">
    <name type="scientific">Gossypium gossypioides</name>
    <name type="common">Mexican cotton</name>
    <name type="synonym">Selera gossypioides</name>
    <dbReference type="NCBI Taxonomy" id="34282"/>
    <lineage>
        <taxon>Eukaryota</taxon>
        <taxon>Viridiplantae</taxon>
        <taxon>Streptophyta</taxon>
        <taxon>Embryophyta</taxon>
        <taxon>Tracheophyta</taxon>
        <taxon>Spermatophyta</taxon>
        <taxon>Magnoliopsida</taxon>
        <taxon>eudicotyledons</taxon>
        <taxon>Gunneridae</taxon>
        <taxon>Pentapetalae</taxon>
        <taxon>rosids</taxon>
        <taxon>malvids</taxon>
        <taxon>Malvales</taxon>
        <taxon>Malvaceae</taxon>
        <taxon>Malvoideae</taxon>
        <taxon>Gossypium</taxon>
    </lineage>
</organism>
<dbReference type="Proteomes" id="UP000593579">
    <property type="component" value="Unassembled WGS sequence"/>
</dbReference>